<keyword evidence="4" id="KW-0539">Nucleus</keyword>
<dbReference type="Proteomes" id="UP000242180">
    <property type="component" value="Unassembled WGS sequence"/>
</dbReference>
<comment type="caution">
    <text evidence="7">The sequence shown here is derived from an EMBL/GenBank/DDBJ whole genome shotgun (WGS) entry which is preliminary data.</text>
</comment>
<dbReference type="PROSITE" id="PS50048">
    <property type="entry name" value="ZN2_CY6_FUNGAL_2"/>
    <property type="match status" value="1"/>
</dbReference>
<dbReference type="InParanoid" id="A0A1X2HE44"/>
<reference evidence="7 8" key="1">
    <citation type="submission" date="2016-07" db="EMBL/GenBank/DDBJ databases">
        <title>Pervasive Adenine N6-methylation of Active Genes in Fungi.</title>
        <authorList>
            <consortium name="DOE Joint Genome Institute"/>
            <person name="Mondo S.J."/>
            <person name="Dannebaum R.O."/>
            <person name="Kuo R.C."/>
            <person name="Labutti K."/>
            <person name="Haridas S."/>
            <person name="Kuo A."/>
            <person name="Salamov A."/>
            <person name="Ahrendt S.R."/>
            <person name="Lipzen A."/>
            <person name="Sullivan W."/>
            <person name="Andreopoulos W.B."/>
            <person name="Clum A."/>
            <person name="Lindquist E."/>
            <person name="Daum C."/>
            <person name="Ramamoorthy G.K."/>
            <person name="Gryganskyi A."/>
            <person name="Culley D."/>
            <person name="Magnuson J.K."/>
            <person name="James T.Y."/>
            <person name="O'Malley M.A."/>
            <person name="Stajich J.E."/>
            <person name="Spatafora J.W."/>
            <person name="Visel A."/>
            <person name="Grigoriev I.V."/>
        </authorList>
    </citation>
    <scope>NUCLEOTIDE SEQUENCE [LARGE SCALE GENOMIC DNA]</scope>
    <source>
        <strain evidence="7 8">NRRL 2496</strain>
    </source>
</reference>
<evidence type="ECO:0000313" key="8">
    <source>
        <dbReference type="Proteomes" id="UP000242180"/>
    </source>
</evidence>
<organism evidence="7 8">
    <name type="scientific">Syncephalastrum racemosum</name>
    <name type="common">Filamentous fungus</name>
    <dbReference type="NCBI Taxonomy" id="13706"/>
    <lineage>
        <taxon>Eukaryota</taxon>
        <taxon>Fungi</taxon>
        <taxon>Fungi incertae sedis</taxon>
        <taxon>Mucoromycota</taxon>
        <taxon>Mucoromycotina</taxon>
        <taxon>Mucoromycetes</taxon>
        <taxon>Mucorales</taxon>
        <taxon>Syncephalastraceae</taxon>
        <taxon>Syncephalastrum</taxon>
    </lineage>
</organism>
<dbReference type="GO" id="GO:0003677">
    <property type="term" value="F:DNA binding"/>
    <property type="evidence" value="ECO:0007669"/>
    <property type="project" value="UniProtKB-KW"/>
</dbReference>
<dbReference type="SUPFAM" id="SSF57701">
    <property type="entry name" value="Zn2/Cys6 DNA-binding domain"/>
    <property type="match status" value="1"/>
</dbReference>
<dbReference type="PROSITE" id="PS00463">
    <property type="entry name" value="ZN2_CY6_FUNGAL_1"/>
    <property type="match status" value="1"/>
</dbReference>
<dbReference type="SMART" id="SM00066">
    <property type="entry name" value="GAL4"/>
    <property type="match status" value="1"/>
</dbReference>
<feature type="domain" description="Zn(2)-C6 fungal-type" evidence="6">
    <location>
        <begin position="63"/>
        <end position="97"/>
    </location>
</feature>
<dbReference type="GO" id="GO:0008270">
    <property type="term" value="F:zinc ion binding"/>
    <property type="evidence" value="ECO:0007669"/>
    <property type="project" value="InterPro"/>
</dbReference>
<dbReference type="STRING" id="13706.A0A1X2HE44"/>
<dbReference type="EMBL" id="MCGN01000004">
    <property type="protein sequence ID" value="ORY97191.1"/>
    <property type="molecule type" value="Genomic_DNA"/>
</dbReference>
<dbReference type="InterPro" id="IPR001138">
    <property type="entry name" value="Zn2Cys6_DnaBD"/>
</dbReference>
<keyword evidence="2" id="KW-0479">Metal-binding</keyword>
<dbReference type="OrthoDB" id="39175at2759"/>
<feature type="compositionally biased region" description="Acidic residues" evidence="5">
    <location>
        <begin position="157"/>
        <end position="171"/>
    </location>
</feature>
<dbReference type="Pfam" id="PF04082">
    <property type="entry name" value="Fungal_trans"/>
    <property type="match status" value="1"/>
</dbReference>
<evidence type="ECO:0000256" key="1">
    <source>
        <dbReference type="ARBA" id="ARBA00004123"/>
    </source>
</evidence>
<dbReference type="SMART" id="SM00906">
    <property type="entry name" value="Fungal_trans"/>
    <property type="match status" value="1"/>
</dbReference>
<protein>
    <submittedName>
        <fullName evidence="7">Fungal-specific transcription factor domain-domain-containing protein</fullName>
    </submittedName>
</protein>
<dbReference type="PANTHER" id="PTHR46910">
    <property type="entry name" value="TRANSCRIPTION FACTOR PDR1"/>
    <property type="match status" value="1"/>
</dbReference>
<dbReference type="GO" id="GO:0000981">
    <property type="term" value="F:DNA-binding transcription factor activity, RNA polymerase II-specific"/>
    <property type="evidence" value="ECO:0007669"/>
    <property type="project" value="InterPro"/>
</dbReference>
<sequence>MQPYYTHHPGRSSGPSLAPGANPYSPPDMPSIQPRTAPYNTNTMHQADAPPHTDRRRVKRGRACDLCRRKKIRCDYDETHREQPCSSCASYNKTCTFQEAARKRGPPKGYVEGLENRLQRMEQLLQKFASSGQLSAESIDDMHSENHHNQHHSTTYIEEEEEEEEEEENGGEEGTRSESPQEDAPTPHTNTTTTSTSNALRFSELAQKNPPEGAYSYHGSSSGIQLISAMLPKQAMLRVGGSHFPGDMSISDFMVMRHPDIVDDVVFKTEGAAPTIQLPPQELLAHLIDLYFTHANIYLPIVDEEEFRQNYAAAKDNPILNILAMAMARVGARLLDRGDPIAQKYAVNAVELFHSLTDQVKQCHWHMFEPRIESIQILLLVASHAHRWNPESGDWMAISIAVKMAQDFGLHRSHASGGLPGRNGEARKRLWWCAYVLDRWICSCLGRPLVISDADCDVEDVEVAENPTGCRLAFLYHMAKLASILGDILRILCSPRARSLAHTRLGMEQVCANFKQALNAWEQRLPPHLELTSRELDQIARKDVRPELAYKLNTSGAGPLRLAYYAVTILVHRPLIVMDNTDATVSMIPQESLDAADGIVNLLNVLERSNLLSFGWSMTNYILSQGMMVNLLSLRHDSPEVKRQAKDRLQRYFHEYRSFKPYIDDDIVPFLETLSKMVADDSITTDEEPPSSSENQTLPFWGASSGLDWQDFMAVVANGYPAQ</sequence>
<dbReference type="CDD" id="cd15486">
    <property type="entry name" value="ZIP_Sip4"/>
    <property type="match status" value="1"/>
</dbReference>
<evidence type="ECO:0000256" key="2">
    <source>
        <dbReference type="ARBA" id="ARBA00022723"/>
    </source>
</evidence>
<dbReference type="GO" id="GO:0005634">
    <property type="term" value="C:nucleus"/>
    <property type="evidence" value="ECO:0007669"/>
    <property type="project" value="UniProtKB-SubCell"/>
</dbReference>
<gene>
    <name evidence="7" type="ORF">BCR43DRAFT_489392</name>
</gene>
<dbReference type="CDD" id="cd12148">
    <property type="entry name" value="fungal_TF_MHR"/>
    <property type="match status" value="1"/>
</dbReference>
<feature type="region of interest" description="Disordered" evidence="5">
    <location>
        <begin position="1"/>
        <end position="60"/>
    </location>
</feature>
<evidence type="ECO:0000256" key="4">
    <source>
        <dbReference type="ARBA" id="ARBA00023242"/>
    </source>
</evidence>
<evidence type="ECO:0000256" key="3">
    <source>
        <dbReference type="ARBA" id="ARBA00023125"/>
    </source>
</evidence>
<keyword evidence="3" id="KW-0238">DNA-binding</keyword>
<dbReference type="InterPro" id="IPR050987">
    <property type="entry name" value="AtrR-like"/>
</dbReference>
<proteinExistence type="predicted"/>
<dbReference type="InterPro" id="IPR036864">
    <property type="entry name" value="Zn2-C6_fun-type_DNA-bd_sf"/>
</dbReference>
<name>A0A1X2HE44_SYNRA</name>
<dbReference type="InterPro" id="IPR007219">
    <property type="entry name" value="XnlR_reg_dom"/>
</dbReference>
<evidence type="ECO:0000259" key="6">
    <source>
        <dbReference type="PROSITE" id="PS50048"/>
    </source>
</evidence>
<feature type="compositionally biased region" description="Low complexity" evidence="5">
    <location>
        <begin position="186"/>
        <end position="198"/>
    </location>
</feature>
<dbReference type="Pfam" id="PF00172">
    <property type="entry name" value="Zn_clus"/>
    <property type="match status" value="1"/>
</dbReference>
<dbReference type="AlphaFoldDB" id="A0A1X2HE44"/>
<keyword evidence="8" id="KW-1185">Reference proteome</keyword>
<feature type="region of interest" description="Disordered" evidence="5">
    <location>
        <begin position="144"/>
        <end position="199"/>
    </location>
</feature>
<dbReference type="GO" id="GO:0006351">
    <property type="term" value="P:DNA-templated transcription"/>
    <property type="evidence" value="ECO:0007669"/>
    <property type="project" value="InterPro"/>
</dbReference>
<accession>A0A1X2HE44</accession>
<dbReference type="CDD" id="cd00067">
    <property type="entry name" value="GAL4"/>
    <property type="match status" value="1"/>
</dbReference>
<evidence type="ECO:0000313" key="7">
    <source>
        <dbReference type="EMBL" id="ORY97191.1"/>
    </source>
</evidence>
<dbReference type="Gene3D" id="4.10.240.10">
    <property type="entry name" value="Zn(2)-C6 fungal-type DNA-binding domain"/>
    <property type="match status" value="1"/>
</dbReference>
<comment type="subcellular location">
    <subcellularLocation>
        <location evidence="1">Nucleus</location>
    </subcellularLocation>
</comment>
<dbReference type="PANTHER" id="PTHR46910:SF3">
    <property type="entry name" value="HALOTOLERANCE PROTEIN 9-RELATED"/>
    <property type="match status" value="1"/>
</dbReference>
<evidence type="ECO:0000256" key="5">
    <source>
        <dbReference type="SAM" id="MobiDB-lite"/>
    </source>
</evidence>
<dbReference type="OMA" id="WGASSGI"/>